<proteinExistence type="predicted"/>
<feature type="coiled-coil region" evidence="1">
    <location>
        <begin position="225"/>
        <end position="316"/>
    </location>
</feature>
<dbReference type="AlphaFoldDB" id="A0A7J7MT18"/>
<sequence>MATVSNTVVRNLEKRKAIKRGAAPRSVTSVSVDDSSKWRKVTSPTNSQEVLEESDKIVEGADLRPRFEVEAGLLEEQCRAKAREKMVAVMDDEFKKFARALWDFQLGFQDRSTELERKISLLGGRKPVGRETDSREGSFPVGAGERKGSCCPKFEGRKFYQLRYTKAEIMTFSEGNYEGMKIMDEEEKELNVAREREEQTLLYNAEYAEEYEILFSQYEDRLDDNVKLSLKLEEAKRQVEEKTTIILSRDLALNQLTSELAELKEKAASSSRHEAELAEYRIRALNKDIYDMKCNIRALNEQLLKREIELDTARTNLVVSEADFEKLSNSIMGKDRELGRETQSKADLAYIQAKNQSLVGDLAYARRNVRRAVQREKEMNEIINQLCARISKLKRELRVREMKYPKDLKFELYKWNGEIASGEGSREMKEFLRRKEELVENMRIDLTDFWQKLIDLTRQMSERIDQLIAELAKSKTHCLKDNKRTAVTH</sequence>
<name>A0A7J7MT18_9MAGN</name>
<accession>A0A7J7MT18</accession>
<organism evidence="2 3">
    <name type="scientific">Kingdonia uniflora</name>
    <dbReference type="NCBI Taxonomy" id="39325"/>
    <lineage>
        <taxon>Eukaryota</taxon>
        <taxon>Viridiplantae</taxon>
        <taxon>Streptophyta</taxon>
        <taxon>Embryophyta</taxon>
        <taxon>Tracheophyta</taxon>
        <taxon>Spermatophyta</taxon>
        <taxon>Magnoliopsida</taxon>
        <taxon>Ranunculales</taxon>
        <taxon>Circaeasteraceae</taxon>
        <taxon>Kingdonia</taxon>
    </lineage>
</organism>
<gene>
    <name evidence="2" type="ORF">GIB67_014830</name>
</gene>
<evidence type="ECO:0000256" key="1">
    <source>
        <dbReference type="SAM" id="Coils"/>
    </source>
</evidence>
<keyword evidence="1" id="KW-0175">Coiled coil</keyword>
<protein>
    <submittedName>
        <fullName evidence="2">Uncharacterized protein</fullName>
    </submittedName>
</protein>
<reference evidence="2 3" key="1">
    <citation type="journal article" date="2020" name="IScience">
        <title>Genome Sequencing of the Endangered Kingdonia uniflora (Circaeasteraceae, Ranunculales) Reveals Potential Mechanisms of Evolutionary Specialization.</title>
        <authorList>
            <person name="Sun Y."/>
            <person name="Deng T."/>
            <person name="Zhang A."/>
            <person name="Moore M.J."/>
            <person name="Landis J.B."/>
            <person name="Lin N."/>
            <person name="Zhang H."/>
            <person name="Zhang X."/>
            <person name="Huang J."/>
            <person name="Zhang X."/>
            <person name="Sun H."/>
            <person name="Wang H."/>
        </authorList>
    </citation>
    <scope>NUCLEOTIDE SEQUENCE [LARGE SCALE GENOMIC DNA]</scope>
    <source>
        <strain evidence="2">TB1705</strain>
        <tissue evidence="2">Leaf</tissue>
    </source>
</reference>
<dbReference type="Proteomes" id="UP000541444">
    <property type="component" value="Unassembled WGS sequence"/>
</dbReference>
<comment type="caution">
    <text evidence="2">The sequence shown here is derived from an EMBL/GenBank/DDBJ whole genome shotgun (WGS) entry which is preliminary data.</text>
</comment>
<dbReference type="EMBL" id="JACGCM010001237">
    <property type="protein sequence ID" value="KAF6158036.1"/>
    <property type="molecule type" value="Genomic_DNA"/>
</dbReference>
<evidence type="ECO:0000313" key="3">
    <source>
        <dbReference type="Proteomes" id="UP000541444"/>
    </source>
</evidence>
<evidence type="ECO:0000313" key="2">
    <source>
        <dbReference type="EMBL" id="KAF6158036.1"/>
    </source>
</evidence>
<keyword evidence="3" id="KW-1185">Reference proteome</keyword>